<feature type="binding site" evidence="16">
    <location>
        <begin position="96"/>
        <end position="99"/>
    </location>
    <ligand>
        <name>substrate</name>
    </ligand>
</feature>
<dbReference type="EC" id="2.7.1.33" evidence="6 16"/>
<gene>
    <name evidence="16" type="primary">coaX</name>
    <name evidence="17" type="ORF">GCM10023093_00380</name>
</gene>
<evidence type="ECO:0000256" key="1">
    <source>
        <dbReference type="ARBA" id="ARBA00001206"/>
    </source>
</evidence>
<dbReference type="Proteomes" id="UP001500067">
    <property type="component" value="Unassembled WGS sequence"/>
</dbReference>
<keyword evidence="8 16" id="KW-0808">Transferase</keyword>
<sequence length="249" mass="26987">MSLNLCIDWGNTNIKVALAANGKLQRPVIVSEESILEQVTGIIESHKPDKAILCSVSQHSVELEMMLRSKIKGAVILTGNTNVPINNAYLSADTLGADRLALVCGAHASYPGKNNLVISIGTCITYNLLQNNRTFRGGAISPGLQMRFKAMNAFTSMLPEVKKYDVDDALLLGYDTETCIQSGVVNGMIAEIDGMISMYAERYTDFNAILTGGDAPHFAGRLKNKIFADPDLLMKGCDLILDHNVPLPQ</sequence>
<evidence type="ECO:0000256" key="4">
    <source>
        <dbReference type="ARBA" id="ARBA00005225"/>
    </source>
</evidence>
<dbReference type="InterPro" id="IPR043129">
    <property type="entry name" value="ATPase_NBD"/>
</dbReference>
<keyword evidence="12 16" id="KW-0630">Potassium</keyword>
<comment type="cofactor">
    <cofactor evidence="2">
        <name>K(+)</name>
        <dbReference type="ChEBI" id="CHEBI:29103"/>
    </cofactor>
</comment>
<comment type="caution">
    <text evidence="17">The sequence shown here is derived from an EMBL/GenBank/DDBJ whole genome shotgun (WGS) entry which is preliminary data.</text>
</comment>
<evidence type="ECO:0000256" key="9">
    <source>
        <dbReference type="ARBA" id="ARBA00022741"/>
    </source>
</evidence>
<evidence type="ECO:0000313" key="17">
    <source>
        <dbReference type="EMBL" id="GAA4459420.1"/>
    </source>
</evidence>
<proteinExistence type="inferred from homology"/>
<evidence type="ECO:0000256" key="15">
    <source>
        <dbReference type="ARBA" id="ARBA00040883"/>
    </source>
</evidence>
<reference evidence="18" key="1">
    <citation type="journal article" date="2019" name="Int. J. Syst. Evol. Microbiol.">
        <title>The Global Catalogue of Microorganisms (GCM) 10K type strain sequencing project: providing services to taxonomists for standard genome sequencing and annotation.</title>
        <authorList>
            <consortium name="The Broad Institute Genomics Platform"/>
            <consortium name="The Broad Institute Genome Sequencing Center for Infectious Disease"/>
            <person name="Wu L."/>
            <person name="Ma J."/>
        </authorList>
    </citation>
    <scope>NUCLEOTIDE SEQUENCE [LARGE SCALE GENOMIC DNA]</scope>
    <source>
        <strain evidence="18">JCM 32105</strain>
    </source>
</reference>
<evidence type="ECO:0000256" key="13">
    <source>
        <dbReference type="ARBA" id="ARBA00022993"/>
    </source>
</evidence>
<dbReference type="PANTHER" id="PTHR34265:SF1">
    <property type="entry name" value="TYPE III PANTOTHENATE KINASE"/>
    <property type="match status" value="1"/>
</dbReference>
<comment type="subunit">
    <text evidence="5 16">Homodimer.</text>
</comment>
<feature type="binding site" evidence="16">
    <location>
        <position position="122"/>
    </location>
    <ligand>
        <name>ATP</name>
        <dbReference type="ChEBI" id="CHEBI:30616"/>
    </ligand>
</feature>
<dbReference type="CDD" id="cd24015">
    <property type="entry name" value="ASKHA_NBD_PanK-III"/>
    <property type="match status" value="1"/>
</dbReference>
<dbReference type="InterPro" id="IPR004619">
    <property type="entry name" value="Type_III_PanK"/>
</dbReference>
<dbReference type="Gene3D" id="3.30.420.40">
    <property type="match status" value="2"/>
</dbReference>
<evidence type="ECO:0000256" key="12">
    <source>
        <dbReference type="ARBA" id="ARBA00022958"/>
    </source>
</evidence>
<protein>
    <recommendedName>
        <fullName evidence="15 16">Type III pantothenate kinase</fullName>
        <ecNumber evidence="6 16">2.7.1.33</ecNumber>
    </recommendedName>
    <alternativeName>
        <fullName evidence="16">PanK-III</fullName>
    </alternativeName>
    <alternativeName>
        <fullName evidence="16">Pantothenic acid kinase</fullName>
    </alternativeName>
</protein>
<evidence type="ECO:0000256" key="14">
    <source>
        <dbReference type="ARBA" id="ARBA00038036"/>
    </source>
</evidence>
<keyword evidence="11 16" id="KW-0067">ATP-binding</keyword>
<feature type="active site" description="Proton acceptor" evidence="16">
    <location>
        <position position="98"/>
    </location>
</feature>
<comment type="pathway">
    <text evidence="4 16">Cofactor biosynthesis; coenzyme A biosynthesis; CoA from (R)-pantothenate: step 1/5.</text>
</comment>
<comment type="similarity">
    <text evidence="14 16">Belongs to the type III pantothenate kinase family.</text>
</comment>
<keyword evidence="9 16" id="KW-0547">Nucleotide-binding</keyword>
<keyword evidence="10 16" id="KW-0418">Kinase</keyword>
<name>A0ABP8N3F8_9BACT</name>
<evidence type="ECO:0000256" key="5">
    <source>
        <dbReference type="ARBA" id="ARBA00011738"/>
    </source>
</evidence>
<keyword evidence="18" id="KW-1185">Reference proteome</keyword>
<evidence type="ECO:0000256" key="10">
    <source>
        <dbReference type="ARBA" id="ARBA00022777"/>
    </source>
</evidence>
<feature type="binding site" evidence="16">
    <location>
        <begin position="8"/>
        <end position="15"/>
    </location>
    <ligand>
        <name>ATP</name>
        <dbReference type="ChEBI" id="CHEBI:30616"/>
    </ligand>
</feature>
<evidence type="ECO:0000256" key="6">
    <source>
        <dbReference type="ARBA" id="ARBA00012102"/>
    </source>
</evidence>
<feature type="binding site" evidence="16">
    <location>
        <position position="176"/>
    </location>
    <ligand>
        <name>substrate</name>
    </ligand>
</feature>
<comment type="cofactor">
    <cofactor evidence="16">
        <name>NH4(+)</name>
        <dbReference type="ChEBI" id="CHEBI:28938"/>
    </cofactor>
    <cofactor evidence="16">
        <name>K(+)</name>
        <dbReference type="ChEBI" id="CHEBI:29103"/>
    </cofactor>
    <text evidence="16">A monovalent cation. Ammonium or potassium.</text>
</comment>
<dbReference type="SUPFAM" id="SSF53067">
    <property type="entry name" value="Actin-like ATPase domain"/>
    <property type="match status" value="2"/>
</dbReference>
<dbReference type="HAMAP" id="MF_01274">
    <property type="entry name" value="Pantothen_kinase_3"/>
    <property type="match status" value="1"/>
</dbReference>
<feature type="binding site" evidence="16">
    <location>
        <position position="89"/>
    </location>
    <ligand>
        <name>substrate</name>
    </ligand>
</feature>
<evidence type="ECO:0000256" key="2">
    <source>
        <dbReference type="ARBA" id="ARBA00001958"/>
    </source>
</evidence>
<keyword evidence="13 16" id="KW-0173">Coenzyme A biosynthesis</keyword>
<dbReference type="EMBL" id="BAABFA010000001">
    <property type="protein sequence ID" value="GAA4459420.1"/>
    <property type="molecule type" value="Genomic_DNA"/>
</dbReference>
<comment type="subcellular location">
    <subcellularLocation>
        <location evidence="3 16">Cytoplasm</location>
    </subcellularLocation>
</comment>
<evidence type="ECO:0000256" key="7">
    <source>
        <dbReference type="ARBA" id="ARBA00022490"/>
    </source>
</evidence>
<comment type="caution">
    <text evidence="16">Lacks conserved residue(s) required for the propagation of feature annotation.</text>
</comment>
<dbReference type="GO" id="GO:0016301">
    <property type="term" value="F:kinase activity"/>
    <property type="evidence" value="ECO:0007669"/>
    <property type="project" value="UniProtKB-KW"/>
</dbReference>
<evidence type="ECO:0000313" key="18">
    <source>
        <dbReference type="Proteomes" id="UP001500067"/>
    </source>
</evidence>
<evidence type="ECO:0000256" key="3">
    <source>
        <dbReference type="ARBA" id="ARBA00004496"/>
    </source>
</evidence>
<dbReference type="Pfam" id="PF03309">
    <property type="entry name" value="Pan_kinase"/>
    <property type="match status" value="1"/>
</dbReference>
<organism evidence="17 18">
    <name type="scientific">Nemorincola caseinilytica</name>
    <dbReference type="NCBI Taxonomy" id="2054315"/>
    <lineage>
        <taxon>Bacteria</taxon>
        <taxon>Pseudomonadati</taxon>
        <taxon>Bacteroidota</taxon>
        <taxon>Chitinophagia</taxon>
        <taxon>Chitinophagales</taxon>
        <taxon>Chitinophagaceae</taxon>
        <taxon>Nemorincola</taxon>
    </lineage>
</organism>
<dbReference type="NCBIfam" id="TIGR00671">
    <property type="entry name" value="baf"/>
    <property type="match status" value="1"/>
</dbReference>
<dbReference type="PANTHER" id="PTHR34265">
    <property type="entry name" value="TYPE III PANTOTHENATE KINASE"/>
    <property type="match status" value="1"/>
</dbReference>
<evidence type="ECO:0000256" key="11">
    <source>
        <dbReference type="ARBA" id="ARBA00022840"/>
    </source>
</evidence>
<keyword evidence="7 16" id="KW-0963">Cytoplasm</keyword>
<evidence type="ECO:0000256" key="16">
    <source>
        <dbReference type="HAMAP-Rule" id="MF_01274"/>
    </source>
</evidence>
<evidence type="ECO:0000256" key="8">
    <source>
        <dbReference type="ARBA" id="ARBA00022679"/>
    </source>
</evidence>
<accession>A0ABP8N3F8</accession>
<comment type="catalytic activity">
    <reaction evidence="1 16">
        <text>(R)-pantothenate + ATP = (R)-4'-phosphopantothenate + ADP + H(+)</text>
        <dbReference type="Rhea" id="RHEA:16373"/>
        <dbReference type="ChEBI" id="CHEBI:10986"/>
        <dbReference type="ChEBI" id="CHEBI:15378"/>
        <dbReference type="ChEBI" id="CHEBI:29032"/>
        <dbReference type="ChEBI" id="CHEBI:30616"/>
        <dbReference type="ChEBI" id="CHEBI:456216"/>
        <dbReference type="EC" id="2.7.1.33"/>
    </reaction>
</comment>
<comment type="function">
    <text evidence="16">Catalyzes the phosphorylation of pantothenate (Pan), the first step in CoA biosynthesis.</text>
</comment>
<dbReference type="RefSeq" id="WP_345076686.1">
    <property type="nucleotide sequence ID" value="NZ_BAABFA010000001.1"/>
</dbReference>